<sequence>MSSHKPIEGAPSARHFNVSRWALEHPALTRYLMVVLMLMGFVAYFQLGQDEDPPFTFRAMVIQAFWPGATAQQMADQVADKIEKTLQEVNYADKIRTYTKPGESLTVFQLKDNTPPKEVPDLWYQVRKKVGDMRSNLPQGVLGPVFNDEFGDVYGSIYALSAEGFSREELREHADRLRDRLLQVRDVAKVEIFGIQPEKVFIEISQKRLAQLGLDFNQVINQIGAQNAVEGAGLLNAGAANFQVRVQGQFMSVKALQELPIRAVNPQTGVASQLRLGDIAEIRRDYVDPPTTKVRYQGREVLALGVSMAKGGDIIAMGKALSAAVKTIERELPAGIRFEQVQDQPKAVSTSVGEFVHVLIEAVVIVLGVSFISLGLHTRPLRIDVWPGLVVAITIPLVLAITFTTMFYWGVGLHKISLGSLIIALGLLVDDAIIAVEMMVRKLEEGYDKMHAATFAYDVTAMPMLTGTLITAVGFLPIGLAKSVTGEYTFAIFAVTAAALVISWLVSIYFVPYLGALLLKSRHTAGGEVHELFDTPFYARFRALVGWCVEHRWKTIAVTLALFALGLFGMTRVQQQFFPDSSRPEILVDLWLPEGSTIQETEAVAKRFEARMLKEPGMASVATWVGSGVPRFYLPLDQIFPQANVSQSILLPKGLAEREELRKRLPQLLAEEFPEVRGRVKLLPNGPPVPYPVQFRVAGPDPKIVRDWADKAKDILRANANMRGVNDNWNENVKSLKLTVDQDKARALGVTSQSLAQAARTLLSGTVIGQYREADKLIDIVLRQPLEERAVITDLGSAYLPTASGQAIPLTQIAKVEFAWEPGVMWREGRNYAVTVQGDVAEGLQGATVTQQLWPQLDALQQKMPTGYHIEIAGAVEESSKGQGSIAAGVPVMLFITFTLLMLQLHSFSRAMLVFLTGPLGIAGVAAALLVLNRPFGFVALLGVIALMGMIMRNSVILIDQIEQDRAKGVPDERAIVESAVRRFRPIVLTAAAAVLAMIPLSRSVFWGPMAVAIMGGLIVATVLTLLALPAMYAAWFRVGRGSGAAGDGPVGVTLPATLAGASDLPEPPLPEAQT</sequence>
<dbReference type="PRINTS" id="PR00702">
    <property type="entry name" value="ACRIFLAVINRP"/>
</dbReference>
<keyword evidence="1" id="KW-1133">Transmembrane helix</keyword>
<dbReference type="PANTHER" id="PTHR32063">
    <property type="match status" value="1"/>
</dbReference>
<reference evidence="2 3" key="1">
    <citation type="submission" date="2017-08" db="EMBL/GenBank/DDBJ databases">
        <title>Infants hospitalized years apart are colonized by the same room-sourced microbial strains.</title>
        <authorList>
            <person name="Brooks B."/>
            <person name="Olm M.R."/>
            <person name="Firek B.A."/>
            <person name="Baker R."/>
            <person name="Thomas B.C."/>
            <person name="Morowitz M.J."/>
            <person name="Banfield J.F."/>
        </authorList>
    </citation>
    <scope>NUCLEOTIDE SEQUENCE [LARGE SCALE GENOMIC DNA]</scope>
    <source>
        <strain evidence="2">S2_012_000_R2_81</strain>
    </source>
</reference>
<dbReference type="Gene3D" id="1.20.1640.10">
    <property type="entry name" value="Multidrug efflux transporter AcrB transmembrane domain"/>
    <property type="match status" value="2"/>
</dbReference>
<dbReference type="GO" id="GO:0005886">
    <property type="term" value="C:plasma membrane"/>
    <property type="evidence" value="ECO:0007669"/>
    <property type="project" value="TreeGrafter"/>
</dbReference>
<dbReference type="SUPFAM" id="SSF82866">
    <property type="entry name" value="Multidrug efflux transporter AcrB transmembrane domain"/>
    <property type="match status" value="2"/>
</dbReference>
<feature type="transmembrane region" description="Helical" evidence="1">
    <location>
        <begin position="1007"/>
        <end position="1029"/>
    </location>
</feature>
<accession>A0A2W5FW03</accession>
<proteinExistence type="predicted"/>
<feature type="transmembrane region" description="Helical" evidence="1">
    <location>
        <begin position="984"/>
        <end position="1001"/>
    </location>
</feature>
<feature type="transmembrane region" description="Helical" evidence="1">
    <location>
        <begin position="355"/>
        <end position="376"/>
    </location>
</feature>
<keyword evidence="1" id="KW-0812">Transmembrane</keyword>
<dbReference type="SUPFAM" id="SSF82693">
    <property type="entry name" value="Multidrug efflux transporter AcrB pore domain, PN1, PN2, PC1 and PC2 subdomains"/>
    <property type="match status" value="3"/>
</dbReference>
<dbReference type="InterPro" id="IPR001036">
    <property type="entry name" value="Acrflvin-R"/>
</dbReference>
<comment type="caution">
    <text evidence="2">The sequence shown here is derived from an EMBL/GenBank/DDBJ whole genome shotgun (WGS) entry which is preliminary data.</text>
</comment>
<dbReference type="InterPro" id="IPR027463">
    <property type="entry name" value="AcrB_DN_DC_subdom"/>
</dbReference>
<name>A0A2W5FW03_9BURK</name>
<protein>
    <submittedName>
        <fullName evidence="2">Multidrug transporter AcrB</fullName>
    </submittedName>
</protein>
<dbReference type="AlphaFoldDB" id="A0A2W5FW03"/>
<feature type="transmembrane region" description="Helical" evidence="1">
    <location>
        <begin position="912"/>
        <end position="932"/>
    </location>
</feature>
<feature type="transmembrane region" description="Helical" evidence="1">
    <location>
        <begin position="886"/>
        <end position="905"/>
    </location>
</feature>
<evidence type="ECO:0000313" key="2">
    <source>
        <dbReference type="EMBL" id="PZP35242.1"/>
    </source>
</evidence>
<dbReference type="Gene3D" id="3.30.70.1430">
    <property type="entry name" value="Multidrug efflux transporter AcrB pore domain"/>
    <property type="match status" value="2"/>
</dbReference>
<evidence type="ECO:0000256" key="1">
    <source>
        <dbReference type="SAM" id="Phobius"/>
    </source>
</evidence>
<dbReference type="GO" id="GO:0042910">
    <property type="term" value="F:xenobiotic transmembrane transporter activity"/>
    <property type="evidence" value="ECO:0007669"/>
    <property type="project" value="TreeGrafter"/>
</dbReference>
<organism evidence="2 3">
    <name type="scientific">Roseateles depolymerans</name>
    <dbReference type="NCBI Taxonomy" id="76731"/>
    <lineage>
        <taxon>Bacteria</taxon>
        <taxon>Pseudomonadati</taxon>
        <taxon>Pseudomonadota</taxon>
        <taxon>Betaproteobacteria</taxon>
        <taxon>Burkholderiales</taxon>
        <taxon>Sphaerotilaceae</taxon>
        <taxon>Roseateles</taxon>
    </lineage>
</organism>
<dbReference type="EMBL" id="QFOD01000003">
    <property type="protein sequence ID" value="PZP35242.1"/>
    <property type="molecule type" value="Genomic_DNA"/>
</dbReference>
<dbReference type="Proteomes" id="UP000249633">
    <property type="component" value="Unassembled WGS sequence"/>
</dbReference>
<keyword evidence="1" id="KW-0472">Membrane</keyword>
<dbReference type="Gene3D" id="3.30.70.1320">
    <property type="entry name" value="Multidrug efflux transporter AcrB pore domain like"/>
    <property type="match status" value="1"/>
</dbReference>
<feature type="transmembrane region" description="Helical" evidence="1">
    <location>
        <begin position="490"/>
        <end position="514"/>
    </location>
</feature>
<dbReference type="PANTHER" id="PTHR32063:SF18">
    <property type="entry name" value="CATION EFFLUX SYSTEM PROTEIN"/>
    <property type="match status" value="1"/>
</dbReference>
<gene>
    <name evidence="2" type="ORF">DI603_05050</name>
</gene>
<feature type="transmembrane region" description="Helical" evidence="1">
    <location>
        <begin position="28"/>
        <end position="47"/>
    </location>
</feature>
<evidence type="ECO:0000313" key="3">
    <source>
        <dbReference type="Proteomes" id="UP000249633"/>
    </source>
</evidence>
<dbReference type="SUPFAM" id="SSF82714">
    <property type="entry name" value="Multidrug efflux transporter AcrB TolC docking domain, DN and DC subdomains"/>
    <property type="match status" value="2"/>
</dbReference>
<dbReference type="Gene3D" id="3.30.70.1440">
    <property type="entry name" value="Multidrug efflux transporter AcrB pore domain"/>
    <property type="match status" value="1"/>
</dbReference>
<feature type="transmembrane region" description="Helical" evidence="1">
    <location>
        <begin position="938"/>
        <end position="959"/>
    </location>
</feature>
<dbReference type="Gene3D" id="3.30.2090.10">
    <property type="entry name" value="Multidrug efflux transporter AcrB TolC docking domain, DN and DC subdomains"/>
    <property type="match status" value="2"/>
</dbReference>
<feature type="transmembrane region" description="Helical" evidence="1">
    <location>
        <begin position="388"/>
        <end position="410"/>
    </location>
</feature>
<feature type="transmembrane region" description="Helical" evidence="1">
    <location>
        <begin position="455"/>
        <end position="478"/>
    </location>
</feature>
<feature type="transmembrane region" description="Helical" evidence="1">
    <location>
        <begin position="416"/>
        <end position="434"/>
    </location>
</feature>
<dbReference type="Pfam" id="PF00873">
    <property type="entry name" value="ACR_tran"/>
    <property type="match status" value="1"/>
</dbReference>